<dbReference type="EMBL" id="BSXU01000312">
    <property type="protein sequence ID" value="GMG20213.1"/>
    <property type="molecule type" value="Genomic_DNA"/>
</dbReference>
<evidence type="ECO:0000256" key="1">
    <source>
        <dbReference type="SAM" id="MobiDB-lite"/>
    </source>
</evidence>
<accession>A0A9W6YRV1</accession>
<dbReference type="AlphaFoldDB" id="A0A9W6YRV1"/>
<dbReference type="OrthoDB" id="3991743at2759"/>
<sequence length="1191" mass="140144">MPFEGLVDELIELITRLATLSRCPPQSLKASDLQSIRSSWQFILGIDPESFKWRQYSHFQIHISTKFDHQDYSFLQSNSKINSKKSDYKSLHIPDTILHTLGHIAVTDTLIQEIDDYSIRQDQTVSQQLTILNKIRNVLLEHQNIASRLSSVDHFLSFLQECYRYEIKHQQKIGLLLDDTPSAPVNMRFDPGYTDALEFHCSDQSFEELYKQCLDALLTMISSDDSQDTIDKKVDKCSRIVLSTFMGMNNLEVCYNLNEVSSFHMEVVDVIKYPFKDNRFSHQIFSKIDKFYSSKPIFPILRPISVLLMQEDKKEQFVGKSQPVRPVASDPKKQAIELFSGITNIVEEYKHLLEYLPPYITWFPIVFRNYMMILDETDIDEDQITTGDYLYIEEVMDLVNSLPEDNLLSHKFYDKFDFLSSFLTKEKHNYKGHHFPTVYMCGAIVRNRYNYTLVSDHLQIWRDRYTQEKIDSFYLNSWNNIIKQRYLHLWFDKVSDVKVLTEIADSSCKDNNLSKVMDLWAGAFNNVLVMEFKADVWNTTKWMNIWVSKIEQRKKLEIKSLEFERKRLLKKYLSLWKLSIDAKSSMLVKTERELLLKLYLKTWRQKISQAEDHASKFQDLRENLLLKSAFRSWKMRSTKFNKTKELYSLERKFVLSRIIDKWTSSYNLSSLEKQAKLNNDRYLKIWVMSKWKKTLKLQELYQSFILDSNKSLTKRYLLQWLVTQNSIETADANYNKICVRFAFKKMKLKLVEIESRANSNFLLAKKVLKLWRLKLLNDAYSEDKLETLKNSIFNKWRNRLSVSREAAAKFEQAGSLFIVKPFIKNWINRTKKIKEMKLKAVSYHIQFTATNDKLLVKTSFIAWVSKLVATIEKQNELEIIYEDSVIPVIEASAFDLWREKFDKVREMQIQADSQIQENLYRKYLNLWLRSYDRLLELEERYELRRDVKESELLSKVISTMSVRIMKIDSDNKNAIKFEQKWNKNKLKTFFEIWKVRFDNRRSPIASSSATFTESKVPLLRLSPTSERRRKLNQIFNQKAMLGPIPNLNLTSSPKSTPKSPTQLLRTPSGAGTSNVTSATQRMRRINLQNRMTRYSQYRNNSPTHSLLRETRSTSTVSLSRSQIPRHLPDSVANSSESSPEKEITTPTRRGIIASSRLGQRTVNRGSTGNRKPTRRNLTPEEKQEDNIFIDG</sequence>
<dbReference type="InterPro" id="IPR013665">
    <property type="entry name" value="Sfi1_dom"/>
</dbReference>
<dbReference type="Pfam" id="PF08457">
    <property type="entry name" value="Sfi1"/>
    <property type="match status" value="2"/>
</dbReference>
<protein>
    <submittedName>
        <fullName evidence="3">Unnamed protein product</fullName>
    </submittedName>
</protein>
<evidence type="ECO:0000313" key="4">
    <source>
        <dbReference type="Proteomes" id="UP001165063"/>
    </source>
</evidence>
<organism evidence="3 4">
    <name type="scientific">Ambrosiozyma monospora</name>
    <name type="common">Yeast</name>
    <name type="synonym">Endomycopsis monosporus</name>
    <dbReference type="NCBI Taxonomy" id="43982"/>
    <lineage>
        <taxon>Eukaryota</taxon>
        <taxon>Fungi</taxon>
        <taxon>Dikarya</taxon>
        <taxon>Ascomycota</taxon>
        <taxon>Saccharomycotina</taxon>
        <taxon>Pichiomycetes</taxon>
        <taxon>Pichiales</taxon>
        <taxon>Pichiaceae</taxon>
        <taxon>Ambrosiozyma</taxon>
    </lineage>
</organism>
<feature type="compositionally biased region" description="Polar residues" evidence="1">
    <location>
        <begin position="1156"/>
        <end position="1170"/>
    </location>
</feature>
<feature type="compositionally biased region" description="Low complexity" evidence="1">
    <location>
        <begin position="1050"/>
        <end position="1061"/>
    </location>
</feature>
<evidence type="ECO:0000313" key="3">
    <source>
        <dbReference type="EMBL" id="GMG20213.1"/>
    </source>
</evidence>
<feature type="domain" description="Sfi1 spindle body" evidence="2">
    <location>
        <begin position="529"/>
        <end position="699"/>
    </location>
</feature>
<proteinExistence type="predicted"/>
<feature type="compositionally biased region" description="Polar residues" evidence="1">
    <location>
        <begin position="1062"/>
        <end position="1104"/>
    </location>
</feature>
<gene>
    <name evidence="3" type="ORF">Amon01_000105900</name>
</gene>
<keyword evidence="4" id="KW-1185">Reference proteome</keyword>
<feature type="region of interest" description="Disordered" evidence="1">
    <location>
        <begin position="1043"/>
        <end position="1191"/>
    </location>
</feature>
<reference evidence="3" key="1">
    <citation type="submission" date="2023-04" db="EMBL/GenBank/DDBJ databases">
        <title>Ambrosiozyma monospora NBRC 1965.</title>
        <authorList>
            <person name="Ichikawa N."/>
            <person name="Sato H."/>
            <person name="Tonouchi N."/>
        </authorList>
    </citation>
    <scope>NUCLEOTIDE SEQUENCE</scope>
    <source>
        <strain evidence="3">NBRC 1965</strain>
    </source>
</reference>
<name>A0A9W6YRV1_AMBMO</name>
<evidence type="ECO:0000259" key="2">
    <source>
        <dbReference type="Pfam" id="PF08457"/>
    </source>
</evidence>
<comment type="caution">
    <text evidence="3">The sequence shown here is derived from an EMBL/GenBank/DDBJ whole genome shotgun (WGS) entry which is preliminary data.</text>
</comment>
<feature type="domain" description="Sfi1 spindle body" evidence="2">
    <location>
        <begin position="745"/>
        <end position="994"/>
    </location>
</feature>
<dbReference type="Proteomes" id="UP001165063">
    <property type="component" value="Unassembled WGS sequence"/>
</dbReference>
<feature type="compositionally biased region" description="Low complexity" evidence="1">
    <location>
        <begin position="1112"/>
        <end position="1121"/>
    </location>
</feature>